<gene>
    <name evidence="1" type="ORF">H8L47_11155</name>
</gene>
<sequence length="60" mass="6872">MTKASAADASKCLPQEDRFLYTEFIEYHYRYIVSGKPGFKLPLAKMKKIKSKNANIELMG</sequence>
<keyword evidence="2" id="KW-1185">Reference proteome</keyword>
<accession>A0ABR6Z8L5</accession>
<name>A0ABR6Z8L5_9BURK</name>
<evidence type="ECO:0000313" key="1">
    <source>
        <dbReference type="EMBL" id="MBC3908113.1"/>
    </source>
</evidence>
<organism evidence="1 2">
    <name type="scientific">Undibacterium umbellatum</name>
    <dbReference type="NCBI Taxonomy" id="2762300"/>
    <lineage>
        <taxon>Bacteria</taxon>
        <taxon>Pseudomonadati</taxon>
        <taxon>Pseudomonadota</taxon>
        <taxon>Betaproteobacteria</taxon>
        <taxon>Burkholderiales</taxon>
        <taxon>Oxalobacteraceae</taxon>
        <taxon>Undibacterium</taxon>
    </lineage>
</organism>
<evidence type="ECO:0000313" key="2">
    <source>
        <dbReference type="Proteomes" id="UP000646911"/>
    </source>
</evidence>
<protein>
    <submittedName>
        <fullName evidence="1">Uncharacterized protein</fullName>
    </submittedName>
</protein>
<comment type="caution">
    <text evidence="1">The sequence shown here is derived from an EMBL/GenBank/DDBJ whole genome shotgun (WGS) entry which is preliminary data.</text>
</comment>
<proteinExistence type="predicted"/>
<dbReference type="Proteomes" id="UP000646911">
    <property type="component" value="Unassembled WGS sequence"/>
</dbReference>
<dbReference type="EMBL" id="JACOFX010000004">
    <property type="protein sequence ID" value="MBC3908113.1"/>
    <property type="molecule type" value="Genomic_DNA"/>
</dbReference>
<reference evidence="1 2" key="1">
    <citation type="submission" date="2020-08" db="EMBL/GenBank/DDBJ databases">
        <title>Novel species isolated from subtropical streams in China.</title>
        <authorList>
            <person name="Lu H."/>
        </authorList>
    </citation>
    <scope>NUCLEOTIDE SEQUENCE [LARGE SCALE GENOMIC DNA]</scope>
    <source>
        <strain evidence="1 2">NL8W</strain>
    </source>
</reference>
<dbReference type="RefSeq" id="WP_186953660.1">
    <property type="nucleotide sequence ID" value="NZ_JACOFX010000004.1"/>
</dbReference>